<evidence type="ECO:0000256" key="1">
    <source>
        <dbReference type="SAM" id="MobiDB-lite"/>
    </source>
</evidence>
<sequence length="237" mass="27508">MKTLLICSLLFIGIVAIRDGSSSESEENTKKDVVKPWKKYDWKPREPKFLSEMSKEAKSEFSGIFHDRDLAKGEKNQQMRDWAEKYSMQEEMNEFLASKKADRERQKQERRENYERVGELLDKVDDILDNEKNTWQDAKTQLLALVEEENREVTNAFKAFYPFLEKRHGHGNHGHRFHHGKRFSRHIGQGTGPKHHGIGHGAGPKHHGIGNGAEPGRPRDDFRKSYDPYGNKHGHGY</sequence>
<dbReference type="InterPro" id="IPR003677">
    <property type="entry name" value="ANIS5_cation-bd"/>
</dbReference>
<dbReference type="EnsemblMetazoa" id="CJA18630.1">
    <property type="protein sequence ID" value="CJA18630.1"/>
    <property type="gene ID" value="WBGene00137834"/>
</dbReference>
<name>A0A8R1E216_CAEJA</name>
<dbReference type="AlphaFoldDB" id="A0A8R1E216"/>
<dbReference type="OMA" id="FHHGRRF"/>
<reference evidence="4" key="2">
    <citation type="submission" date="2022-06" db="UniProtKB">
        <authorList>
            <consortium name="EnsemblMetazoa"/>
        </authorList>
    </citation>
    <scope>IDENTIFICATION</scope>
    <source>
        <strain evidence="4">DF5081</strain>
    </source>
</reference>
<dbReference type="InterPro" id="IPR052823">
    <property type="entry name" value="SXP/RAL-2_related"/>
</dbReference>
<keyword evidence="2" id="KW-0732">Signal</keyword>
<dbReference type="PANTHER" id="PTHR21593:SF41">
    <property type="entry name" value="SXP_RAL-2 FAMILY PROTEIN ANI S 5-LIKE CATION-BINDING DOMAIN-CONTAINING PROTEIN"/>
    <property type="match status" value="1"/>
</dbReference>
<feature type="compositionally biased region" description="Basic and acidic residues" evidence="1">
    <location>
        <begin position="216"/>
        <end position="226"/>
    </location>
</feature>
<dbReference type="PANTHER" id="PTHR21593">
    <property type="entry name" value="PRION-LIKE- Q/N-RICH -DOMAIN-BEARING PROTEIN PROTEIN"/>
    <property type="match status" value="1"/>
</dbReference>
<protein>
    <submittedName>
        <fullName evidence="4">DUF148 domain-containing protein</fullName>
    </submittedName>
</protein>
<reference evidence="5" key="1">
    <citation type="submission" date="2010-08" db="EMBL/GenBank/DDBJ databases">
        <authorList>
            <consortium name="Caenorhabditis japonica Sequencing Consortium"/>
            <person name="Wilson R.K."/>
        </authorList>
    </citation>
    <scope>NUCLEOTIDE SEQUENCE [LARGE SCALE GENOMIC DNA]</scope>
    <source>
        <strain evidence="5">DF5081</strain>
    </source>
</reference>
<feature type="compositionally biased region" description="Basic residues" evidence="1">
    <location>
        <begin position="193"/>
        <end position="208"/>
    </location>
</feature>
<evidence type="ECO:0000313" key="4">
    <source>
        <dbReference type="EnsemblMetazoa" id="CJA18630.1"/>
    </source>
</evidence>
<dbReference type="Pfam" id="PF02520">
    <property type="entry name" value="ANIS5_cation-bd"/>
    <property type="match status" value="1"/>
</dbReference>
<proteinExistence type="predicted"/>
<feature type="domain" description="SXP/RAL-2 family protein Ani s 5-like cation-binding" evidence="3">
    <location>
        <begin position="56"/>
        <end position="154"/>
    </location>
</feature>
<feature type="region of interest" description="Disordered" evidence="1">
    <location>
        <begin position="190"/>
        <end position="237"/>
    </location>
</feature>
<feature type="signal peptide" evidence="2">
    <location>
        <begin position="1"/>
        <end position="16"/>
    </location>
</feature>
<organism evidence="4 5">
    <name type="scientific">Caenorhabditis japonica</name>
    <dbReference type="NCBI Taxonomy" id="281687"/>
    <lineage>
        <taxon>Eukaryota</taxon>
        <taxon>Metazoa</taxon>
        <taxon>Ecdysozoa</taxon>
        <taxon>Nematoda</taxon>
        <taxon>Chromadorea</taxon>
        <taxon>Rhabditida</taxon>
        <taxon>Rhabditina</taxon>
        <taxon>Rhabditomorpha</taxon>
        <taxon>Rhabditoidea</taxon>
        <taxon>Rhabditidae</taxon>
        <taxon>Peloderinae</taxon>
        <taxon>Caenorhabditis</taxon>
    </lineage>
</organism>
<evidence type="ECO:0000313" key="5">
    <source>
        <dbReference type="Proteomes" id="UP000005237"/>
    </source>
</evidence>
<keyword evidence="5" id="KW-1185">Reference proteome</keyword>
<feature type="chain" id="PRO_5035926832" evidence="2">
    <location>
        <begin position="17"/>
        <end position="237"/>
    </location>
</feature>
<dbReference type="Proteomes" id="UP000005237">
    <property type="component" value="Unassembled WGS sequence"/>
</dbReference>
<accession>A0A8R1E216</accession>
<evidence type="ECO:0000256" key="2">
    <source>
        <dbReference type="SAM" id="SignalP"/>
    </source>
</evidence>
<evidence type="ECO:0000259" key="3">
    <source>
        <dbReference type="Pfam" id="PF02520"/>
    </source>
</evidence>